<organism evidence="1 2">
    <name type="scientific">Mytilus coruscus</name>
    <name type="common">Sea mussel</name>
    <dbReference type="NCBI Taxonomy" id="42192"/>
    <lineage>
        <taxon>Eukaryota</taxon>
        <taxon>Metazoa</taxon>
        <taxon>Spiralia</taxon>
        <taxon>Lophotrochozoa</taxon>
        <taxon>Mollusca</taxon>
        <taxon>Bivalvia</taxon>
        <taxon>Autobranchia</taxon>
        <taxon>Pteriomorphia</taxon>
        <taxon>Mytilida</taxon>
        <taxon>Mytiloidea</taxon>
        <taxon>Mytilidae</taxon>
        <taxon>Mytilinae</taxon>
        <taxon>Mytilus</taxon>
    </lineage>
</organism>
<dbReference type="Proteomes" id="UP000507470">
    <property type="component" value="Unassembled WGS sequence"/>
</dbReference>
<dbReference type="InterPro" id="IPR043129">
    <property type="entry name" value="ATPase_NBD"/>
</dbReference>
<dbReference type="SUPFAM" id="SSF53067">
    <property type="entry name" value="Actin-like ATPase domain"/>
    <property type="match status" value="1"/>
</dbReference>
<evidence type="ECO:0000313" key="1">
    <source>
        <dbReference type="EMBL" id="CAC5359623.1"/>
    </source>
</evidence>
<protein>
    <submittedName>
        <fullName evidence="1">Uncharacterized protein</fullName>
    </submittedName>
</protein>
<proteinExistence type="predicted"/>
<dbReference type="OrthoDB" id="2963168at2759"/>
<reference evidence="1 2" key="1">
    <citation type="submission" date="2020-06" db="EMBL/GenBank/DDBJ databases">
        <authorList>
            <person name="Li R."/>
            <person name="Bekaert M."/>
        </authorList>
    </citation>
    <scope>NUCLEOTIDE SEQUENCE [LARGE SCALE GENOMIC DNA]</scope>
    <source>
        <strain evidence="2">wild</strain>
    </source>
</reference>
<dbReference type="EMBL" id="CACVKT020000514">
    <property type="protein sequence ID" value="CAC5359623.1"/>
    <property type="molecule type" value="Genomic_DNA"/>
</dbReference>
<sequence length="233" mass="27137">MKLQNSTLLDQHKNIVAVGHDAENKYYHGLFKEDSEHDWYFFKQFTKDIHKLQDGDTDIYNINVKTFDQKKEIPARDSIDLTCLKVEEDNSLIQLKTIIIVREVCKKFFVGIDVCTHYPEEANAMVRFFERRAISFSDAKRITLIIPVILKELYDKMRINTDSFVSLFDAAIASVVNAIREMLNDPDVMDISHIICTGRLMQLQMIFSRLRETFHNIDIIDFSEPEIAALKVL</sequence>
<accession>A0A6J8A3D5</accession>
<name>A0A6J8A3D5_MYTCO</name>
<evidence type="ECO:0000313" key="2">
    <source>
        <dbReference type="Proteomes" id="UP000507470"/>
    </source>
</evidence>
<gene>
    <name evidence="1" type="ORF">MCOR_2401</name>
</gene>
<keyword evidence="2" id="KW-1185">Reference proteome</keyword>
<dbReference type="AlphaFoldDB" id="A0A6J8A3D5"/>